<dbReference type="PANTHER" id="PTHR47099">
    <property type="entry name" value="METHYLCOBAMIDE:COM METHYLTRANSFERASE MTBA"/>
    <property type="match status" value="1"/>
</dbReference>
<evidence type="ECO:0000313" key="3">
    <source>
        <dbReference type="Proteomes" id="UP000198619"/>
    </source>
</evidence>
<name>A0A1I0UYR0_9CLOT</name>
<gene>
    <name evidence="2" type="ORF">SAMN04488528_100121</name>
</gene>
<sequence length="286" mass="32953">MGFVCSGDDSFKIPKDLAKQYEFPKCYFNKENLLELSISLKEFNKDSFFKLPFCNTLEIEALGGKIVLGDGISSPRSKEYAFKSLEELKDNLSKWKNVELKSERIDLFKDLVKFLSLDNNKIVFSVQGSFTIICSLIDPKIFYKLSMKNPEEAENILKLVEDIIIRFAKSLIDVGVNIISYGDVMGLKSIVGKRVYDKLSAFSMIRVIKELIFYNNNINIHLCGKMSNELIQYEYAKLHEIEVNDYKSYGDALLNLNIYNKIIGLRCINTTNRPMNTKYIYELILN</sequence>
<dbReference type="GO" id="GO:0006779">
    <property type="term" value="P:porphyrin-containing compound biosynthetic process"/>
    <property type="evidence" value="ECO:0007669"/>
    <property type="project" value="InterPro"/>
</dbReference>
<dbReference type="InterPro" id="IPR000257">
    <property type="entry name" value="Uroporphyrinogen_deCOase"/>
</dbReference>
<dbReference type="Proteomes" id="UP000198619">
    <property type="component" value="Unassembled WGS sequence"/>
</dbReference>
<accession>A0A1I0UYR0</accession>
<proteinExistence type="predicted"/>
<dbReference type="GO" id="GO:0004853">
    <property type="term" value="F:uroporphyrinogen decarboxylase activity"/>
    <property type="evidence" value="ECO:0007669"/>
    <property type="project" value="InterPro"/>
</dbReference>
<dbReference type="PANTHER" id="PTHR47099:SF1">
    <property type="entry name" value="METHYLCOBAMIDE:COM METHYLTRANSFERASE MTBA"/>
    <property type="match status" value="1"/>
</dbReference>
<dbReference type="AlphaFoldDB" id="A0A1I0UYR0"/>
<dbReference type="Gene3D" id="3.20.20.210">
    <property type="match status" value="1"/>
</dbReference>
<protein>
    <submittedName>
        <fullName evidence="2">Uroporphyrinogen decarboxylase (URO-D)</fullName>
    </submittedName>
</protein>
<evidence type="ECO:0000313" key="2">
    <source>
        <dbReference type="EMBL" id="SFA69185.1"/>
    </source>
</evidence>
<dbReference type="SUPFAM" id="SSF51726">
    <property type="entry name" value="UROD/MetE-like"/>
    <property type="match status" value="1"/>
</dbReference>
<keyword evidence="3" id="KW-1185">Reference proteome</keyword>
<dbReference type="Pfam" id="PF01208">
    <property type="entry name" value="URO-D"/>
    <property type="match status" value="1"/>
</dbReference>
<dbReference type="InterPro" id="IPR038071">
    <property type="entry name" value="UROD/MetE-like_sf"/>
</dbReference>
<evidence type="ECO:0000259" key="1">
    <source>
        <dbReference type="Pfam" id="PF01208"/>
    </source>
</evidence>
<dbReference type="EMBL" id="FOKI01000001">
    <property type="protein sequence ID" value="SFA69185.1"/>
    <property type="molecule type" value="Genomic_DNA"/>
</dbReference>
<feature type="domain" description="Uroporphyrinogen decarboxylase (URO-D)" evidence="1">
    <location>
        <begin position="18"/>
        <end position="228"/>
    </location>
</feature>
<reference evidence="2 3" key="1">
    <citation type="submission" date="2016-10" db="EMBL/GenBank/DDBJ databases">
        <authorList>
            <person name="de Groot N.N."/>
        </authorList>
    </citation>
    <scope>NUCLEOTIDE SEQUENCE [LARGE SCALE GENOMIC DNA]</scope>
    <source>
        <strain evidence="2 3">DSM 12271</strain>
    </source>
</reference>
<dbReference type="STRING" id="84698.SAMN04488528_100121"/>
<organism evidence="2 3">
    <name type="scientific">Clostridium frigidicarnis</name>
    <dbReference type="NCBI Taxonomy" id="84698"/>
    <lineage>
        <taxon>Bacteria</taxon>
        <taxon>Bacillati</taxon>
        <taxon>Bacillota</taxon>
        <taxon>Clostridia</taxon>
        <taxon>Eubacteriales</taxon>
        <taxon>Clostridiaceae</taxon>
        <taxon>Clostridium</taxon>
    </lineage>
</organism>
<dbReference type="InterPro" id="IPR052024">
    <property type="entry name" value="Methanogen_methyltrans"/>
</dbReference>